<evidence type="ECO:0000256" key="2">
    <source>
        <dbReference type="ARBA" id="ARBA00022692"/>
    </source>
</evidence>
<feature type="region of interest" description="Disordered" evidence="6">
    <location>
        <begin position="324"/>
        <end position="412"/>
    </location>
</feature>
<protein>
    <recommendedName>
        <fullName evidence="8">C2 domain-containing protein</fullName>
    </recommendedName>
</protein>
<feature type="compositionally biased region" description="Low complexity" evidence="6">
    <location>
        <begin position="1"/>
        <end position="11"/>
    </location>
</feature>
<feature type="compositionally biased region" description="Basic and acidic residues" evidence="6">
    <location>
        <begin position="1044"/>
        <end position="1054"/>
    </location>
</feature>
<dbReference type="GeneID" id="95985006"/>
<evidence type="ECO:0000313" key="10">
    <source>
        <dbReference type="Proteomes" id="UP001565368"/>
    </source>
</evidence>
<dbReference type="RefSeq" id="XP_069209908.1">
    <property type="nucleotide sequence ID" value="XM_069352490.1"/>
</dbReference>
<feature type="transmembrane region" description="Helical" evidence="7">
    <location>
        <begin position="152"/>
        <end position="174"/>
    </location>
</feature>
<feature type="compositionally biased region" description="Polar residues" evidence="6">
    <location>
        <begin position="52"/>
        <end position="70"/>
    </location>
</feature>
<feature type="transmembrane region" description="Helical" evidence="7">
    <location>
        <begin position="194"/>
        <end position="227"/>
    </location>
</feature>
<dbReference type="Pfam" id="PF25669">
    <property type="entry name" value="SMP_MUG190-like"/>
    <property type="match status" value="2"/>
</dbReference>
<comment type="subcellular location">
    <subcellularLocation>
        <location evidence="1">Endoplasmic reticulum membrane</location>
    </subcellularLocation>
</comment>
<feature type="compositionally biased region" description="Low complexity" evidence="6">
    <location>
        <begin position="359"/>
        <end position="411"/>
    </location>
</feature>
<proteinExistence type="predicted"/>
<evidence type="ECO:0000256" key="7">
    <source>
        <dbReference type="SAM" id="Phobius"/>
    </source>
</evidence>
<keyword evidence="10" id="KW-1185">Reference proteome</keyword>
<feature type="compositionally biased region" description="Pro residues" evidence="6">
    <location>
        <begin position="12"/>
        <end position="30"/>
    </location>
</feature>
<dbReference type="Pfam" id="PF25331">
    <property type="entry name" value="C2_Mug190_3rd"/>
    <property type="match status" value="1"/>
</dbReference>
<evidence type="ECO:0000256" key="5">
    <source>
        <dbReference type="ARBA" id="ARBA00022989"/>
    </source>
</evidence>
<dbReference type="SMART" id="SM00239">
    <property type="entry name" value="C2"/>
    <property type="match status" value="2"/>
</dbReference>
<reference evidence="9 10" key="1">
    <citation type="submission" date="2023-08" db="EMBL/GenBank/DDBJ databases">
        <title>Annotated Genome Sequence of Vanrija albida AlHP1.</title>
        <authorList>
            <person name="Herzog R."/>
        </authorList>
    </citation>
    <scope>NUCLEOTIDE SEQUENCE [LARGE SCALE GENOMIC DNA]</scope>
    <source>
        <strain evidence="9 10">AlHP1</strain>
    </source>
</reference>
<evidence type="ECO:0000313" key="9">
    <source>
        <dbReference type="EMBL" id="KAL1409964.1"/>
    </source>
</evidence>
<evidence type="ECO:0000256" key="3">
    <source>
        <dbReference type="ARBA" id="ARBA00022737"/>
    </source>
</evidence>
<keyword evidence="4" id="KW-0256">Endoplasmic reticulum</keyword>
<feature type="region of interest" description="Disordered" evidence="6">
    <location>
        <begin position="1"/>
        <end position="139"/>
    </location>
</feature>
<evidence type="ECO:0000256" key="1">
    <source>
        <dbReference type="ARBA" id="ARBA00004586"/>
    </source>
</evidence>
<feature type="compositionally biased region" description="Polar residues" evidence="6">
    <location>
        <begin position="86"/>
        <end position="105"/>
    </location>
</feature>
<dbReference type="InterPro" id="IPR000008">
    <property type="entry name" value="C2_dom"/>
</dbReference>
<dbReference type="PANTHER" id="PTHR47348">
    <property type="entry name" value="MEIOTICALLY UP-REGULATED GENE 190 PROTEIN"/>
    <property type="match status" value="1"/>
</dbReference>
<dbReference type="CDD" id="cd21676">
    <property type="entry name" value="SMP_Mug190"/>
    <property type="match status" value="1"/>
</dbReference>
<feature type="region of interest" description="Disordered" evidence="6">
    <location>
        <begin position="439"/>
        <end position="471"/>
    </location>
</feature>
<evidence type="ECO:0000259" key="8">
    <source>
        <dbReference type="PROSITE" id="PS50004"/>
    </source>
</evidence>
<sequence length="1345" mass="147823">MQPIAPVAAAPIPSPSQPAPVPAKTPPPAPLTLDQSAAPLEPAPKDPMFSKLKSSQPGTPTSLRHSTTAGSDEMRLRPSNGHRRTASSSSLRPSEVSTPPRTPSLSGREDAEGKTLPPAPTANDPQPLTPSAEEKAAKEAQKRELWLKAAPVALAVPVLSLLGVPLCISLTLVAPLPLLFATYKDHPATREEWFIVWGVVTAGVLYSAGVHVLLATLVLLPPLLFLVFDPRQPGGKSTDDDPYPPHAAQNDSVAWVNHALTSLFPVISSDVLTPFIDLLEDALMEQVPPVVTSVRVSGASLGNQPLLLTSMRHITDDDWFKASTESPEKVKVNGRAKSDTVSSGLPVVTPLVNGPIPSTPTQATPTTAATPATPVTPVTPAPATLATPSSTRAGRSSSNASRTSSTAASVSDQAAVDPFDPIGVSAVADSEQLRKRDRLLQRIRGQRVERTSGDQSGDQTKDKSNPVDDDEEGEFVNFEVGFQYRHSADAAARGLGLHMLAYFGWGIKGVGGSEIPVYIDVVEIKGKLLIRLLLTASPPFVRMATVTFLSMPEFNISARPLRSMGFGSINAMDLPLIKQYIQKSIAQVAGHFVRPKQYTMDVDRLLLGKDSNLRTSAIGILHVVIHGATDLPKADTVGSCDPYLAISYSKFNKPVYSTRTIVDNQNPIYDEHAFVLVNEDTIVTGEKLRLRMFDADRFSADDALGQVEVDVEELVDMSTKGPRSDELFTRDDKLMPTQIGMKTQGELHWSVRFFPLWKMPADQVDKRMERAKKHNADEGIEAPWWIKWIEELVEKPEWEKQREKERKDTLAMFCTERQREEVEAMARPTAERSSGVLQFHIHQCVDLELESLSGSYSADVSKRKSAAMGKPALADVVDRAPSEITNPPSAYVEVHLNDKLVYRTRTKQLNPMPYFNAVSERFIRDWQLAKITFVVKDARDREHDPILGVVNLRLRDVFKKRAQETHWYPLVGGLGWGKLRLSLLFKPLDMQLPKGISMYEVATFEVTALSTTDFSNAFGKPPSLVIETEYDKAILDAPGAGGRDSLDDEPRKADLGQPAPPVADDAASTKSGVSSARVSAVPTTTRVTWDIAKPVRLAIMYRTTSSILFSFVTRHRMKKTKHHAIATLRLDDVIDGNEESRVVPVFATSSPREAIRAALVFNQYQRQGDPTALYKTSSDIRMIGFIHISFVLHPGISRAHEKIAKRDMKFRASYKAWGATRMLDATPAQIAAAAANADKEKDDGYDSDTEDEEEFDSDDEARPGQQRADRLHEDDTRAMLEESNAHGKALRQGNRGLFQLKIARTGKLVKDKIEAKLLSSAEKTKQDRRPRGMDLEVEKEGQSRF</sequence>
<feature type="domain" description="C2" evidence="8">
    <location>
        <begin position="818"/>
        <end position="968"/>
    </location>
</feature>
<feature type="compositionally biased region" description="Basic and acidic residues" evidence="6">
    <location>
        <begin position="439"/>
        <end position="452"/>
    </location>
</feature>
<dbReference type="Pfam" id="PF00168">
    <property type="entry name" value="C2"/>
    <property type="match status" value="2"/>
</dbReference>
<keyword evidence="5 7" id="KW-1133">Transmembrane helix</keyword>
<dbReference type="InterPro" id="IPR035892">
    <property type="entry name" value="C2_domain_sf"/>
</dbReference>
<dbReference type="PANTHER" id="PTHR47348:SF3">
    <property type="entry name" value="MEIOTICALLY UP-REGULATED GENE 190 PROTEIN"/>
    <property type="match status" value="1"/>
</dbReference>
<dbReference type="PROSITE" id="PS50004">
    <property type="entry name" value="C2"/>
    <property type="match status" value="2"/>
</dbReference>
<feature type="region of interest" description="Disordered" evidence="6">
    <location>
        <begin position="1039"/>
        <end position="1074"/>
    </location>
</feature>
<dbReference type="CDD" id="cd04052">
    <property type="entry name" value="C2B_Tricalbin-like"/>
    <property type="match status" value="1"/>
</dbReference>
<keyword evidence="2 7" id="KW-0812">Transmembrane</keyword>
<dbReference type="InterPro" id="IPR057349">
    <property type="entry name" value="C2_Mug190_3rd"/>
</dbReference>
<gene>
    <name evidence="9" type="ORF">Q8F55_003963</name>
</gene>
<dbReference type="SUPFAM" id="SSF49562">
    <property type="entry name" value="C2 domain (Calcium/lipid-binding domain, CaLB)"/>
    <property type="match status" value="2"/>
</dbReference>
<evidence type="ECO:0000256" key="6">
    <source>
        <dbReference type="SAM" id="MobiDB-lite"/>
    </source>
</evidence>
<feature type="region of interest" description="Disordered" evidence="6">
    <location>
        <begin position="1233"/>
        <end position="1272"/>
    </location>
</feature>
<dbReference type="InterPro" id="IPR037765">
    <property type="entry name" value="C2B_Tricalbin"/>
</dbReference>
<feature type="compositionally biased region" description="Acidic residues" evidence="6">
    <location>
        <begin position="1245"/>
        <end position="1259"/>
    </location>
</feature>
<comment type="caution">
    <text evidence="9">The sequence shown here is derived from an EMBL/GenBank/DDBJ whole genome shotgun (WGS) entry which is preliminary data.</text>
</comment>
<feature type="compositionally biased region" description="Basic and acidic residues" evidence="6">
    <location>
        <begin position="1322"/>
        <end position="1345"/>
    </location>
</feature>
<dbReference type="Gene3D" id="2.60.40.150">
    <property type="entry name" value="C2 domain"/>
    <property type="match status" value="2"/>
</dbReference>
<dbReference type="Proteomes" id="UP001565368">
    <property type="component" value="Unassembled WGS sequence"/>
</dbReference>
<evidence type="ECO:0000256" key="4">
    <source>
        <dbReference type="ARBA" id="ARBA00022824"/>
    </source>
</evidence>
<accession>A0ABR3Q5F4</accession>
<keyword evidence="3" id="KW-0677">Repeat</keyword>
<feature type="region of interest" description="Disordered" evidence="6">
    <location>
        <begin position="1319"/>
        <end position="1345"/>
    </location>
</feature>
<name>A0ABR3Q5F4_9TREE</name>
<feature type="domain" description="C2" evidence="8">
    <location>
        <begin position="601"/>
        <end position="725"/>
    </location>
</feature>
<dbReference type="EMBL" id="JBBXJM010000003">
    <property type="protein sequence ID" value="KAL1409964.1"/>
    <property type="molecule type" value="Genomic_DNA"/>
</dbReference>
<keyword evidence="7" id="KW-0472">Membrane</keyword>
<organism evidence="9 10">
    <name type="scientific">Vanrija albida</name>
    <dbReference type="NCBI Taxonomy" id="181172"/>
    <lineage>
        <taxon>Eukaryota</taxon>
        <taxon>Fungi</taxon>
        <taxon>Dikarya</taxon>
        <taxon>Basidiomycota</taxon>
        <taxon>Agaricomycotina</taxon>
        <taxon>Tremellomycetes</taxon>
        <taxon>Trichosporonales</taxon>
        <taxon>Trichosporonaceae</taxon>
        <taxon>Vanrija</taxon>
    </lineage>
</organism>